<feature type="region of interest" description="Disordered" evidence="1">
    <location>
        <begin position="205"/>
        <end position="231"/>
    </location>
</feature>
<feature type="compositionally biased region" description="Basic and acidic residues" evidence="1">
    <location>
        <begin position="302"/>
        <end position="313"/>
    </location>
</feature>
<evidence type="ECO:0000256" key="1">
    <source>
        <dbReference type="SAM" id="MobiDB-lite"/>
    </source>
</evidence>
<evidence type="ECO:0000259" key="2">
    <source>
        <dbReference type="Pfam" id="PF21530"/>
    </source>
</evidence>
<dbReference type="OrthoDB" id="272985at2759"/>
<accession>A0A4C1YS25</accession>
<name>A0A4C1YS25_EUMVA</name>
<dbReference type="PANTHER" id="PTHR10492:SF57">
    <property type="entry name" value="ATP-DEPENDENT DNA HELICASE"/>
    <property type="match status" value="1"/>
</dbReference>
<feature type="region of interest" description="Disordered" evidence="1">
    <location>
        <begin position="294"/>
        <end position="313"/>
    </location>
</feature>
<dbReference type="PANTHER" id="PTHR10492">
    <property type="match status" value="1"/>
</dbReference>
<organism evidence="3 4">
    <name type="scientific">Eumeta variegata</name>
    <name type="common">Bagworm moth</name>
    <name type="synonym">Eumeta japonica</name>
    <dbReference type="NCBI Taxonomy" id="151549"/>
    <lineage>
        <taxon>Eukaryota</taxon>
        <taxon>Metazoa</taxon>
        <taxon>Ecdysozoa</taxon>
        <taxon>Arthropoda</taxon>
        <taxon>Hexapoda</taxon>
        <taxon>Insecta</taxon>
        <taxon>Pterygota</taxon>
        <taxon>Neoptera</taxon>
        <taxon>Endopterygota</taxon>
        <taxon>Lepidoptera</taxon>
        <taxon>Glossata</taxon>
        <taxon>Ditrysia</taxon>
        <taxon>Tineoidea</taxon>
        <taxon>Psychidae</taxon>
        <taxon>Oiketicinae</taxon>
        <taxon>Eumeta</taxon>
    </lineage>
</organism>
<dbReference type="InterPro" id="IPR049163">
    <property type="entry name" value="Pif1-like_2B_dom"/>
</dbReference>
<feature type="region of interest" description="Disordered" evidence="1">
    <location>
        <begin position="256"/>
        <end position="284"/>
    </location>
</feature>
<feature type="domain" description="DNA helicase Pif1-like 2B" evidence="2">
    <location>
        <begin position="21"/>
        <end position="66"/>
    </location>
</feature>
<comment type="caution">
    <text evidence="3">The sequence shown here is derived from an EMBL/GenBank/DDBJ whole genome shotgun (WGS) entry which is preliminary data.</text>
</comment>
<proteinExistence type="predicted"/>
<gene>
    <name evidence="3" type="ORF">EVAR_38723_1</name>
</gene>
<reference evidence="3 4" key="1">
    <citation type="journal article" date="2019" name="Commun. Biol.">
        <title>The bagworm genome reveals a unique fibroin gene that provides high tensile strength.</title>
        <authorList>
            <person name="Kono N."/>
            <person name="Nakamura H."/>
            <person name="Ohtoshi R."/>
            <person name="Tomita M."/>
            <person name="Numata K."/>
            <person name="Arakawa K."/>
        </authorList>
    </citation>
    <scope>NUCLEOTIDE SEQUENCE [LARGE SCALE GENOMIC DNA]</scope>
</reference>
<dbReference type="Proteomes" id="UP000299102">
    <property type="component" value="Unassembled WGS sequence"/>
</dbReference>
<keyword evidence="4" id="KW-1185">Reference proteome</keyword>
<dbReference type="AlphaFoldDB" id="A0A4C1YS25"/>
<feature type="compositionally biased region" description="Pro residues" evidence="1">
    <location>
        <begin position="260"/>
        <end position="279"/>
    </location>
</feature>
<dbReference type="EMBL" id="BGZK01001319">
    <property type="protein sequence ID" value="GBP77145.1"/>
    <property type="molecule type" value="Genomic_DNA"/>
</dbReference>
<dbReference type="STRING" id="151549.A0A4C1YS25"/>
<dbReference type="Pfam" id="PF21530">
    <property type="entry name" value="Pif1_2B_dom"/>
    <property type="match status" value="1"/>
</dbReference>
<evidence type="ECO:0000313" key="3">
    <source>
        <dbReference type="EMBL" id="GBP77145.1"/>
    </source>
</evidence>
<evidence type="ECO:0000313" key="4">
    <source>
        <dbReference type="Proteomes" id="UP000299102"/>
    </source>
</evidence>
<sequence length="313" mass="33054">MHSFKSIDCVTNEEATNYPIEFLNSLDVPGLLPHNLRLKVGSVVIMLRNINQPKLCNGTRSVVRKLMNNVIYATILKGKFKDVVVDDPGGDPARRPLLLLRPLLRAHALVNAPAARGSCVTPIHVTLTTVDTRTSSEGYDKILKGIGRSGASGVRRASGADGRPSRTLTCWNRAFLCLGLASSGCACATGCCGVGSSNVCGKLTRDASDTGPPAPVPASPERLAREPSGDVEPCEPFAHSVGPSPDALLRTPLYSGPGKTLPPPRPVFPPAHAPPPPLPSRGFTYKFDESLSHAMSPSEGKGCVRHDANVSAT</sequence>
<protein>
    <recommendedName>
        <fullName evidence="2">DNA helicase Pif1-like 2B domain-containing protein</fullName>
    </recommendedName>
</protein>